<keyword evidence="1" id="KW-1133">Transmembrane helix</keyword>
<accession>A0ABU4HRQ4</accession>
<proteinExistence type="predicted"/>
<evidence type="ECO:0000313" key="2">
    <source>
        <dbReference type="EMBL" id="MDW5595920.1"/>
    </source>
</evidence>
<comment type="caution">
    <text evidence="2">The sequence shown here is derived from an EMBL/GenBank/DDBJ whole genome shotgun (WGS) entry which is preliminary data.</text>
</comment>
<keyword evidence="1" id="KW-0812">Transmembrane</keyword>
<name>A0ABU4HRQ4_9ACTN</name>
<dbReference type="RefSeq" id="WP_318598265.1">
    <property type="nucleotide sequence ID" value="NZ_JAWSTH010000043.1"/>
</dbReference>
<sequence>MFHPAPRRLDEPYKFYGFTIWQWLVLLLGGGGAVAALRALEVGIQVGGFLGTLLVGVPAIYWLLGESGRVEPAELLRDAARHLVARKTFDAGPGEPVALVVASAERRGEAVTEPTGREVPW</sequence>
<gene>
    <name evidence="2" type="ORF">R7226_16345</name>
</gene>
<organism evidence="2 3">
    <name type="scientific">Conexibacter stalactiti</name>
    <dbReference type="NCBI Taxonomy" id="1940611"/>
    <lineage>
        <taxon>Bacteria</taxon>
        <taxon>Bacillati</taxon>
        <taxon>Actinomycetota</taxon>
        <taxon>Thermoleophilia</taxon>
        <taxon>Solirubrobacterales</taxon>
        <taxon>Conexibacteraceae</taxon>
        <taxon>Conexibacter</taxon>
    </lineage>
</organism>
<feature type="transmembrane region" description="Helical" evidence="1">
    <location>
        <begin position="46"/>
        <end position="64"/>
    </location>
</feature>
<reference evidence="3" key="1">
    <citation type="submission" date="2023-07" db="EMBL/GenBank/DDBJ databases">
        <title>Conexibacter stalactiti sp. nov., isolated from stalactites in a lava cave and emended description of the genus Conexibacter.</title>
        <authorList>
            <person name="Lee S.D."/>
        </authorList>
    </citation>
    <scope>NUCLEOTIDE SEQUENCE [LARGE SCALE GENOMIC DNA]</scope>
    <source>
        <strain evidence="3">KCTC 39840</strain>
    </source>
</reference>
<feature type="transmembrane region" description="Helical" evidence="1">
    <location>
        <begin position="20"/>
        <end position="39"/>
    </location>
</feature>
<dbReference type="Proteomes" id="UP001284601">
    <property type="component" value="Unassembled WGS sequence"/>
</dbReference>
<keyword evidence="1" id="KW-0472">Membrane</keyword>
<keyword evidence="3" id="KW-1185">Reference proteome</keyword>
<protein>
    <recommendedName>
        <fullName evidence="4">PrgI family protein</fullName>
    </recommendedName>
</protein>
<evidence type="ECO:0000256" key="1">
    <source>
        <dbReference type="SAM" id="Phobius"/>
    </source>
</evidence>
<dbReference type="EMBL" id="JAWSTH010000043">
    <property type="protein sequence ID" value="MDW5595920.1"/>
    <property type="molecule type" value="Genomic_DNA"/>
</dbReference>
<evidence type="ECO:0000313" key="3">
    <source>
        <dbReference type="Proteomes" id="UP001284601"/>
    </source>
</evidence>
<evidence type="ECO:0008006" key="4">
    <source>
        <dbReference type="Google" id="ProtNLM"/>
    </source>
</evidence>